<accession>A0ABP2UHP6</accession>
<feature type="transmembrane region" description="Helical" evidence="1">
    <location>
        <begin position="38"/>
        <end position="62"/>
    </location>
</feature>
<dbReference type="EMBL" id="APQI01000004">
    <property type="protein sequence ID" value="ENV98972.1"/>
    <property type="molecule type" value="Genomic_DNA"/>
</dbReference>
<sequence>MEILKKTSFWFFVTAIVYCVAMLIFISLKTFLFESAEMISAFGSILGALAAFFAAFTALYVFNGWRVTEDHRTQNTHINSAVNSFFNLQNSLKSTLDQTIEISNLCSQQILDFKDRTQILIITSKIQTEISFFLREFKIHLQMFSTISNTISLCEEYERVIDDLENAISKKYGFLIEATRDKTPSEISDAYKIYSAYIAGDLVVHLHNKIILDITKRSKATD</sequence>
<organism evidence="2 3">
    <name type="scientific">Acinetobacter calcoaceticus DSM 30006 = CIP 81.8</name>
    <dbReference type="NCBI Taxonomy" id="981331"/>
    <lineage>
        <taxon>Bacteria</taxon>
        <taxon>Pseudomonadati</taxon>
        <taxon>Pseudomonadota</taxon>
        <taxon>Gammaproteobacteria</taxon>
        <taxon>Moraxellales</taxon>
        <taxon>Moraxellaceae</taxon>
        <taxon>Acinetobacter</taxon>
        <taxon>Acinetobacter calcoaceticus/baumannii complex</taxon>
    </lineage>
</organism>
<reference evidence="2 3" key="1">
    <citation type="submission" date="2013-02" db="EMBL/GenBank/DDBJ databases">
        <title>The Genome Sequence of Acinetobacter calcoaceticus CIP 81.8.</title>
        <authorList>
            <consortium name="The Broad Institute Genome Sequencing Platform"/>
            <consortium name="The Broad Institute Genome Sequencing Center for Infectious Disease"/>
            <person name="Cerqueira G."/>
            <person name="Feldgarden M."/>
            <person name="Courvalin P."/>
            <person name="Perichon B."/>
            <person name="Grillot-Courvalin C."/>
            <person name="Clermont D."/>
            <person name="Rocha E."/>
            <person name="Yoon E.-J."/>
            <person name="Nemec A."/>
            <person name="Walker B."/>
            <person name="Young S.K."/>
            <person name="Zeng Q."/>
            <person name="Gargeya S."/>
            <person name="Fitzgerald M."/>
            <person name="Haas B."/>
            <person name="Abouelleil A."/>
            <person name="Alvarado L."/>
            <person name="Arachchi H.M."/>
            <person name="Berlin A.M."/>
            <person name="Chapman S.B."/>
            <person name="Dewar J."/>
            <person name="Goldberg J."/>
            <person name="Griggs A."/>
            <person name="Gujja S."/>
            <person name="Hansen M."/>
            <person name="Howarth C."/>
            <person name="Imamovic A."/>
            <person name="Larimer J."/>
            <person name="McCowan C."/>
            <person name="Murphy C."/>
            <person name="Neiman D."/>
            <person name="Pearson M."/>
            <person name="Priest M."/>
            <person name="Roberts A."/>
            <person name="Saif S."/>
            <person name="Shea T."/>
            <person name="Sisk P."/>
            <person name="Sykes S."/>
            <person name="Wortman J."/>
            <person name="Nusbaum C."/>
            <person name="Birren B."/>
        </authorList>
    </citation>
    <scope>NUCLEOTIDE SEQUENCE [LARGE SCALE GENOMIC DNA]</scope>
    <source>
        <strain evidence="2 3">CIP 81.8</strain>
    </source>
</reference>
<keyword evidence="1" id="KW-1133">Transmembrane helix</keyword>
<dbReference type="RefSeq" id="WP_005047217.1">
    <property type="nucleotide sequence ID" value="NZ_KB849780.1"/>
</dbReference>
<keyword evidence="3" id="KW-1185">Reference proteome</keyword>
<comment type="caution">
    <text evidence="2">The sequence shown here is derived from an EMBL/GenBank/DDBJ whole genome shotgun (WGS) entry which is preliminary data.</text>
</comment>
<evidence type="ECO:0000313" key="3">
    <source>
        <dbReference type="Proteomes" id="UP000013024"/>
    </source>
</evidence>
<dbReference type="GeneID" id="92919569"/>
<proteinExistence type="predicted"/>
<evidence type="ECO:0000256" key="1">
    <source>
        <dbReference type="SAM" id="Phobius"/>
    </source>
</evidence>
<keyword evidence="1" id="KW-0472">Membrane</keyword>
<feature type="transmembrane region" description="Helical" evidence="1">
    <location>
        <begin position="9"/>
        <end position="32"/>
    </location>
</feature>
<evidence type="ECO:0000313" key="2">
    <source>
        <dbReference type="EMBL" id="ENV98972.1"/>
    </source>
</evidence>
<protein>
    <submittedName>
        <fullName evidence="2">Uncharacterized protein</fullName>
    </submittedName>
</protein>
<gene>
    <name evidence="2" type="ORF">F936_02055</name>
</gene>
<dbReference type="Proteomes" id="UP000013024">
    <property type="component" value="Unassembled WGS sequence"/>
</dbReference>
<keyword evidence="1" id="KW-0812">Transmembrane</keyword>
<name>A0ABP2UHP6_ACICA</name>